<dbReference type="Pfam" id="PF18557">
    <property type="entry name" value="NepR"/>
    <property type="match status" value="1"/>
</dbReference>
<sequence length="53" mass="5513">MKKSKRGSQEPAGSGGDGKAADRDVGHALRSVYAKTVSEDVPSELLDLLGKLS</sequence>
<proteinExistence type="predicted"/>
<evidence type="ECO:0000313" key="4">
    <source>
        <dbReference type="Proteomes" id="UP001210865"/>
    </source>
</evidence>
<evidence type="ECO:0000313" key="3">
    <source>
        <dbReference type="EMBL" id="WBO24691.1"/>
    </source>
</evidence>
<dbReference type="RefSeq" id="WP_270079311.1">
    <property type="nucleotide sequence ID" value="NZ_CP115174.1"/>
</dbReference>
<evidence type="ECO:0000256" key="1">
    <source>
        <dbReference type="SAM" id="MobiDB-lite"/>
    </source>
</evidence>
<keyword evidence="4" id="KW-1185">Reference proteome</keyword>
<gene>
    <name evidence="3" type="ORF">PBT88_17985</name>
</gene>
<feature type="domain" description="Anti-sigma factor NepR" evidence="2">
    <location>
        <begin position="23"/>
        <end position="52"/>
    </location>
</feature>
<protein>
    <submittedName>
        <fullName evidence="3">NepR family anti-sigma factor</fullName>
    </submittedName>
</protein>
<evidence type="ECO:0000259" key="2">
    <source>
        <dbReference type="Pfam" id="PF18557"/>
    </source>
</evidence>
<dbReference type="InterPro" id="IPR041649">
    <property type="entry name" value="NepR"/>
</dbReference>
<organism evidence="3 4">
    <name type="scientific">Sphingomonas abietis</name>
    <dbReference type="NCBI Taxonomy" id="3012344"/>
    <lineage>
        <taxon>Bacteria</taxon>
        <taxon>Pseudomonadati</taxon>
        <taxon>Pseudomonadota</taxon>
        <taxon>Alphaproteobacteria</taxon>
        <taxon>Sphingomonadales</taxon>
        <taxon>Sphingomonadaceae</taxon>
        <taxon>Sphingomonas</taxon>
    </lineage>
</organism>
<dbReference type="EMBL" id="CP115174">
    <property type="protein sequence ID" value="WBO24691.1"/>
    <property type="molecule type" value="Genomic_DNA"/>
</dbReference>
<name>A0ABY7NW75_9SPHN</name>
<reference evidence="3 4" key="1">
    <citation type="submission" date="2022-12" db="EMBL/GenBank/DDBJ databases">
        <title>Sphingomonas abieness sp. nov., an endophytic bacterium isolated from Abies koreana.</title>
        <authorList>
            <person name="Jiang L."/>
            <person name="Lee J."/>
        </authorList>
    </citation>
    <scope>NUCLEOTIDE SEQUENCE [LARGE SCALE GENOMIC DNA]</scope>
    <source>
        <strain evidence="4">PAMB 00755</strain>
    </source>
</reference>
<dbReference type="Proteomes" id="UP001210865">
    <property type="component" value="Chromosome"/>
</dbReference>
<accession>A0ABY7NW75</accession>
<feature type="region of interest" description="Disordered" evidence="1">
    <location>
        <begin position="1"/>
        <end position="23"/>
    </location>
</feature>